<dbReference type="AlphaFoldDB" id="A0A7L2J8Y7"/>
<dbReference type="GO" id="GO:0070098">
    <property type="term" value="P:chemokine-mediated signaling pathway"/>
    <property type="evidence" value="ECO:0007669"/>
    <property type="project" value="TreeGrafter"/>
</dbReference>
<evidence type="ECO:0000256" key="1">
    <source>
        <dbReference type="ARBA" id="ARBA00010868"/>
    </source>
</evidence>
<accession>A0A7L2J8Y7</accession>
<dbReference type="CDD" id="cd00272">
    <property type="entry name" value="Chemokine_CC"/>
    <property type="match status" value="1"/>
</dbReference>
<organism evidence="7 8">
    <name type="scientific">Cinclus mexicanus</name>
    <name type="common">American dipper</name>
    <dbReference type="NCBI Taxonomy" id="161649"/>
    <lineage>
        <taxon>Eukaryota</taxon>
        <taxon>Metazoa</taxon>
        <taxon>Chordata</taxon>
        <taxon>Craniata</taxon>
        <taxon>Vertebrata</taxon>
        <taxon>Euteleostomi</taxon>
        <taxon>Archelosauria</taxon>
        <taxon>Archosauria</taxon>
        <taxon>Dinosauria</taxon>
        <taxon>Saurischia</taxon>
        <taxon>Theropoda</taxon>
        <taxon>Coelurosauria</taxon>
        <taxon>Aves</taxon>
        <taxon>Neognathae</taxon>
        <taxon>Neoaves</taxon>
        <taxon>Telluraves</taxon>
        <taxon>Australaves</taxon>
        <taxon>Passeriformes</taxon>
        <taxon>Cinclidae</taxon>
        <taxon>Cinclus</taxon>
    </lineage>
</organism>
<dbReference type="GO" id="GO:0008009">
    <property type="term" value="F:chemokine activity"/>
    <property type="evidence" value="ECO:0007669"/>
    <property type="project" value="InterPro"/>
</dbReference>
<reference evidence="7 8" key="1">
    <citation type="submission" date="2019-09" db="EMBL/GenBank/DDBJ databases">
        <title>Bird 10,000 Genomes (B10K) Project - Family phase.</title>
        <authorList>
            <person name="Zhang G."/>
        </authorList>
    </citation>
    <scope>NUCLEOTIDE SEQUENCE [LARGE SCALE GENOMIC DNA]</scope>
    <source>
        <strain evidence="7">B10K-DU-001-77</strain>
        <tissue evidence="7">Muscle</tissue>
    </source>
</reference>
<dbReference type="InterPro" id="IPR036048">
    <property type="entry name" value="Interleukin_8-like_sf"/>
</dbReference>
<dbReference type="GO" id="GO:0048245">
    <property type="term" value="P:eosinophil chemotaxis"/>
    <property type="evidence" value="ECO:0007669"/>
    <property type="project" value="TreeGrafter"/>
</dbReference>
<keyword evidence="4 5" id="KW-0732">Signal</keyword>
<proteinExistence type="inferred from homology"/>
<dbReference type="Pfam" id="PF00048">
    <property type="entry name" value="IL8"/>
    <property type="match status" value="1"/>
</dbReference>
<gene>
    <name evidence="7" type="primary">Ccl4_4</name>
    <name evidence="7" type="ORF">CINMEX_R01044</name>
</gene>
<dbReference type="GO" id="GO:0048020">
    <property type="term" value="F:CCR chemokine receptor binding"/>
    <property type="evidence" value="ECO:0007669"/>
    <property type="project" value="TreeGrafter"/>
</dbReference>
<dbReference type="InterPro" id="IPR039809">
    <property type="entry name" value="Chemokine_b/g/d"/>
</dbReference>
<feature type="domain" description="Chemokine interleukin-8-like" evidence="6">
    <location>
        <begin position="37"/>
        <end position="95"/>
    </location>
</feature>
<dbReference type="Gene3D" id="2.40.50.40">
    <property type="match status" value="1"/>
</dbReference>
<dbReference type="InterPro" id="IPR001811">
    <property type="entry name" value="Chemokine_IL8-like_dom"/>
</dbReference>
<comment type="similarity">
    <text evidence="1">Belongs to the intercrine beta (chemokine CC) family.</text>
</comment>
<dbReference type="PANTHER" id="PTHR12015">
    <property type="entry name" value="SMALL INDUCIBLE CYTOKINE A"/>
    <property type="match status" value="1"/>
</dbReference>
<feature type="non-terminal residue" evidence="7">
    <location>
        <position position="100"/>
    </location>
</feature>
<dbReference type="GO" id="GO:0061844">
    <property type="term" value="P:antimicrobial humoral immune response mediated by antimicrobial peptide"/>
    <property type="evidence" value="ECO:0007669"/>
    <property type="project" value="TreeGrafter"/>
</dbReference>
<feature type="chain" id="PRO_5029820688" evidence="5">
    <location>
        <begin position="23"/>
        <end position="100"/>
    </location>
</feature>
<feature type="non-terminal residue" evidence="7">
    <location>
        <position position="1"/>
    </location>
</feature>
<feature type="signal peptide" evidence="5">
    <location>
        <begin position="1"/>
        <end position="22"/>
    </location>
</feature>
<keyword evidence="3" id="KW-0202">Cytokine</keyword>
<sequence length="100" mass="11093">MRVLAATLAGLFLVAICSLAEADARDSRNAALSKNEPTSCCLMYTSRPIPHRMIRSAYRTSTSCPVQAVVLVTRKGREVCANPEALWVQKYLEDLELLEH</sequence>
<evidence type="ECO:0000313" key="7">
    <source>
        <dbReference type="EMBL" id="NXR20128.1"/>
    </source>
</evidence>
<evidence type="ECO:0000256" key="5">
    <source>
        <dbReference type="SAM" id="SignalP"/>
    </source>
</evidence>
<evidence type="ECO:0000256" key="3">
    <source>
        <dbReference type="ARBA" id="ARBA00022514"/>
    </source>
</evidence>
<dbReference type="Proteomes" id="UP000590623">
    <property type="component" value="Unassembled WGS sequence"/>
</dbReference>
<dbReference type="GO" id="GO:0005615">
    <property type="term" value="C:extracellular space"/>
    <property type="evidence" value="ECO:0007669"/>
    <property type="project" value="UniProtKB-KW"/>
</dbReference>
<dbReference type="GO" id="GO:0030335">
    <property type="term" value="P:positive regulation of cell migration"/>
    <property type="evidence" value="ECO:0007669"/>
    <property type="project" value="TreeGrafter"/>
</dbReference>
<dbReference type="SMART" id="SM00199">
    <property type="entry name" value="SCY"/>
    <property type="match status" value="1"/>
</dbReference>
<keyword evidence="2" id="KW-0145">Chemotaxis</keyword>
<dbReference type="EMBL" id="VWYM01007715">
    <property type="protein sequence ID" value="NXR20128.1"/>
    <property type="molecule type" value="Genomic_DNA"/>
</dbReference>
<evidence type="ECO:0000313" key="8">
    <source>
        <dbReference type="Proteomes" id="UP000590623"/>
    </source>
</evidence>
<evidence type="ECO:0000259" key="6">
    <source>
        <dbReference type="SMART" id="SM00199"/>
    </source>
</evidence>
<protein>
    <submittedName>
        <fullName evidence="7">CCL4 protein</fullName>
    </submittedName>
</protein>
<dbReference type="OrthoDB" id="8934837at2759"/>
<dbReference type="SUPFAM" id="SSF54117">
    <property type="entry name" value="Interleukin 8-like chemokines"/>
    <property type="match status" value="1"/>
</dbReference>
<dbReference type="GO" id="GO:0006954">
    <property type="term" value="P:inflammatory response"/>
    <property type="evidence" value="ECO:0007669"/>
    <property type="project" value="TreeGrafter"/>
</dbReference>
<evidence type="ECO:0000256" key="4">
    <source>
        <dbReference type="ARBA" id="ARBA00022729"/>
    </source>
</evidence>
<comment type="caution">
    <text evidence="7">The sequence shown here is derived from an EMBL/GenBank/DDBJ whole genome shotgun (WGS) entry which is preliminary data.</text>
</comment>
<name>A0A7L2J8Y7_CINMU</name>
<keyword evidence="8" id="KW-1185">Reference proteome</keyword>
<dbReference type="FunFam" id="2.40.50.40:FF:000002">
    <property type="entry name" value="C-C motif chemokine"/>
    <property type="match status" value="1"/>
</dbReference>
<evidence type="ECO:0000256" key="2">
    <source>
        <dbReference type="ARBA" id="ARBA00022500"/>
    </source>
</evidence>
<dbReference type="PANTHER" id="PTHR12015:SF103">
    <property type="entry name" value="C-C MOTIF CHEMOKINE 4-RELATED"/>
    <property type="match status" value="1"/>
</dbReference>